<dbReference type="InterPro" id="IPR036249">
    <property type="entry name" value="Thioredoxin-like_sf"/>
</dbReference>
<feature type="compositionally biased region" description="Low complexity" evidence="2">
    <location>
        <begin position="110"/>
        <end position="123"/>
    </location>
</feature>
<accession>A0A317SYQ4</accession>
<dbReference type="InterPro" id="IPR024253">
    <property type="entry name" value="Phosducin_thioredoxin-like_dom"/>
</dbReference>
<evidence type="ECO:0000256" key="1">
    <source>
        <dbReference type="ARBA" id="ARBA00009686"/>
    </source>
</evidence>
<dbReference type="AlphaFoldDB" id="A0A317SYQ4"/>
<proteinExistence type="inferred from homology"/>
<dbReference type="InterPro" id="IPR051499">
    <property type="entry name" value="Phosducin-like_reg"/>
</dbReference>
<reference evidence="4 5" key="1">
    <citation type="submission" date="2018-03" db="EMBL/GenBank/DDBJ databases">
        <title>Genomes of Pezizomycetes fungi and the evolution of truffles.</title>
        <authorList>
            <person name="Murat C."/>
            <person name="Payen T."/>
            <person name="Noel B."/>
            <person name="Kuo A."/>
            <person name="Martin F.M."/>
        </authorList>
    </citation>
    <scope>NUCLEOTIDE SEQUENCE [LARGE SCALE GENOMIC DNA]</scope>
    <source>
        <strain evidence="4">091103-1</strain>
    </source>
</reference>
<dbReference type="PANTHER" id="PTHR46052">
    <property type="entry name" value="PHOSDUCIN-LIKE PROTEIN"/>
    <property type="match status" value="1"/>
</dbReference>
<feature type="region of interest" description="Disordered" evidence="2">
    <location>
        <begin position="105"/>
        <end position="165"/>
    </location>
</feature>
<dbReference type="SUPFAM" id="SSF52833">
    <property type="entry name" value="Thioredoxin-like"/>
    <property type="match status" value="1"/>
</dbReference>
<evidence type="ECO:0000256" key="2">
    <source>
        <dbReference type="SAM" id="MobiDB-lite"/>
    </source>
</evidence>
<dbReference type="Proteomes" id="UP000246991">
    <property type="component" value="Unassembled WGS sequence"/>
</dbReference>
<keyword evidence="5" id="KW-1185">Reference proteome</keyword>
<comment type="similarity">
    <text evidence="1">Belongs to the phosducin family.</text>
</comment>
<feature type="compositionally biased region" description="Basic and acidic residues" evidence="2">
    <location>
        <begin position="1"/>
        <end position="19"/>
    </location>
</feature>
<evidence type="ECO:0000313" key="4">
    <source>
        <dbReference type="EMBL" id="PWW79454.1"/>
    </source>
</evidence>
<organism evidence="4 5">
    <name type="scientific">Tuber magnatum</name>
    <name type="common">white Piedmont truffle</name>
    <dbReference type="NCBI Taxonomy" id="42249"/>
    <lineage>
        <taxon>Eukaryota</taxon>
        <taxon>Fungi</taxon>
        <taxon>Dikarya</taxon>
        <taxon>Ascomycota</taxon>
        <taxon>Pezizomycotina</taxon>
        <taxon>Pezizomycetes</taxon>
        <taxon>Pezizales</taxon>
        <taxon>Tuberaceae</taxon>
        <taxon>Tuber</taxon>
    </lineage>
</organism>
<dbReference type="EMBL" id="PYWC01000008">
    <property type="protein sequence ID" value="PWW79454.1"/>
    <property type="molecule type" value="Genomic_DNA"/>
</dbReference>
<feature type="compositionally biased region" description="Basic and acidic residues" evidence="2">
    <location>
        <begin position="33"/>
        <end position="48"/>
    </location>
</feature>
<dbReference type="Pfam" id="PF02114">
    <property type="entry name" value="Phosducin"/>
    <property type="match status" value="1"/>
</dbReference>
<feature type="region of interest" description="Disordered" evidence="2">
    <location>
        <begin position="1"/>
        <end position="76"/>
    </location>
</feature>
<dbReference type="OrthoDB" id="70588at2759"/>
<gene>
    <name evidence="4" type="ORF">C7212DRAFT_168005</name>
</gene>
<sequence length="283" mass="31497">MDEFDTLKSEAPAKQHHPEDDSESASEPGSDSETVRLNRAEREGEKRQSTGAITIPGTGDRDMMFKHSSHLSGSFQTGVKGVLSDAISYESALRKEKLQKSANTIHTGYSQSSRPRGASSPPSVGDRNSDVESGEDDFVRTWRKNRMQELKTGQSNTRRHSPSKRKYGRVEVVDALGYLDAVERVSSETVVVVTIYNDKSEESRFVEDCLNTLARRYATTRFVKLHHNEAEMDVAVVPAVLAYKGGELFANIMRIVDEIPPGRSLSTDSLELVLRRANVLHKD</sequence>
<dbReference type="InterPro" id="IPR001200">
    <property type="entry name" value="Phosducin"/>
</dbReference>
<evidence type="ECO:0000313" key="5">
    <source>
        <dbReference type="Proteomes" id="UP000246991"/>
    </source>
</evidence>
<protein>
    <submittedName>
        <fullName evidence="4">Thioredoxin-like protein</fullName>
    </submittedName>
</protein>
<dbReference type="STRING" id="42249.A0A317SYQ4"/>
<feature type="domain" description="Phosducin" evidence="3">
    <location>
        <begin position="133"/>
        <end position="259"/>
    </location>
</feature>
<dbReference type="CDD" id="cd02987">
    <property type="entry name" value="Phd_like_Phd"/>
    <property type="match status" value="1"/>
</dbReference>
<dbReference type="PANTHER" id="PTHR46052:SF1">
    <property type="entry name" value="PHOSDUCIN-LIKE PROTEIN"/>
    <property type="match status" value="1"/>
</dbReference>
<evidence type="ECO:0000259" key="3">
    <source>
        <dbReference type="Pfam" id="PF02114"/>
    </source>
</evidence>
<dbReference type="Gene3D" id="3.40.30.10">
    <property type="entry name" value="Glutaredoxin"/>
    <property type="match status" value="1"/>
</dbReference>
<name>A0A317SYQ4_9PEZI</name>
<comment type="caution">
    <text evidence="4">The sequence shown here is derived from an EMBL/GenBank/DDBJ whole genome shotgun (WGS) entry which is preliminary data.</text>
</comment>
<dbReference type="GO" id="GO:0008277">
    <property type="term" value="P:regulation of G protein-coupled receptor signaling pathway"/>
    <property type="evidence" value="ECO:0007669"/>
    <property type="project" value="InterPro"/>
</dbReference>